<keyword evidence="2" id="KW-0378">Hydrolase</keyword>
<protein>
    <submittedName>
        <fullName evidence="5">HIRAN domain-containing protein</fullName>
    </submittedName>
</protein>
<dbReference type="EMBL" id="JBDIVE010000002">
    <property type="protein sequence ID" value="MEN3068151.1"/>
    <property type="molecule type" value="Genomic_DNA"/>
</dbReference>
<evidence type="ECO:0000313" key="5">
    <source>
        <dbReference type="EMBL" id="MEN3068151.1"/>
    </source>
</evidence>
<name>A0ABU9YWM6_9RHOO</name>
<dbReference type="SMART" id="SM00910">
    <property type="entry name" value="HIRAN"/>
    <property type="match status" value="1"/>
</dbReference>
<dbReference type="RefSeq" id="WP_345918911.1">
    <property type="nucleotide sequence ID" value="NZ_JBDIVE010000002.1"/>
</dbReference>
<keyword evidence="1" id="KW-0479">Metal-binding</keyword>
<evidence type="ECO:0000256" key="2">
    <source>
        <dbReference type="ARBA" id="ARBA00022801"/>
    </source>
</evidence>
<accession>A0ABU9YWM6</accession>
<organism evidence="5 6">
    <name type="scientific">Uliginosibacterium sediminicola</name>
    <dbReference type="NCBI Taxonomy" id="2024550"/>
    <lineage>
        <taxon>Bacteria</taxon>
        <taxon>Pseudomonadati</taxon>
        <taxon>Pseudomonadota</taxon>
        <taxon>Betaproteobacteria</taxon>
        <taxon>Rhodocyclales</taxon>
        <taxon>Zoogloeaceae</taxon>
        <taxon>Uliginosibacterium</taxon>
    </lineage>
</organism>
<proteinExistence type="predicted"/>
<evidence type="ECO:0000313" key="6">
    <source>
        <dbReference type="Proteomes" id="UP001410394"/>
    </source>
</evidence>
<feature type="chain" id="PRO_5045334502" evidence="3">
    <location>
        <begin position="20"/>
        <end position="124"/>
    </location>
</feature>
<evidence type="ECO:0000256" key="3">
    <source>
        <dbReference type="SAM" id="SignalP"/>
    </source>
</evidence>
<dbReference type="InterPro" id="IPR014905">
    <property type="entry name" value="HIRAN"/>
</dbReference>
<evidence type="ECO:0000259" key="4">
    <source>
        <dbReference type="SMART" id="SM00910"/>
    </source>
</evidence>
<feature type="signal peptide" evidence="3">
    <location>
        <begin position="1"/>
        <end position="19"/>
    </location>
</feature>
<evidence type="ECO:0000256" key="1">
    <source>
        <dbReference type="ARBA" id="ARBA00022723"/>
    </source>
</evidence>
<dbReference type="Gene3D" id="3.30.70.2330">
    <property type="match status" value="1"/>
</dbReference>
<sequence>MVASRVLCLIALLALPTEAATRVRVQSVTVAGLAYHQGAAVWSQLKIGDALSLVHEADNAHDAWAVRVDWQGRTLGYLPREQSAPIAAALDHGRRLTARIAQLREHPNPRERILIEVFVELQTP</sequence>
<dbReference type="Pfam" id="PF08797">
    <property type="entry name" value="HIRAN"/>
    <property type="match status" value="1"/>
</dbReference>
<gene>
    <name evidence="5" type="ORF">ABDB84_06645</name>
</gene>
<keyword evidence="6" id="KW-1185">Reference proteome</keyword>
<reference evidence="5 6" key="1">
    <citation type="journal article" date="2018" name="Int. J. Syst. Evol. Microbiol.">
        <title>Uliginosibacterium sediminicola sp. nov., isolated from freshwater sediment.</title>
        <authorList>
            <person name="Hwang W.M."/>
            <person name="Kim S.M."/>
            <person name="Kang K."/>
            <person name="Ahn T.Y."/>
        </authorList>
    </citation>
    <scope>NUCLEOTIDE SEQUENCE [LARGE SCALE GENOMIC DNA]</scope>
    <source>
        <strain evidence="5 6">M1-21</strain>
    </source>
</reference>
<feature type="domain" description="HIRAN" evidence="4">
    <location>
        <begin position="23"/>
        <end position="121"/>
    </location>
</feature>
<comment type="caution">
    <text evidence="5">The sequence shown here is derived from an EMBL/GenBank/DDBJ whole genome shotgun (WGS) entry which is preliminary data.</text>
</comment>
<keyword evidence="3" id="KW-0732">Signal</keyword>
<dbReference type="Proteomes" id="UP001410394">
    <property type="component" value="Unassembled WGS sequence"/>
</dbReference>